<feature type="region of interest" description="Disordered" evidence="1">
    <location>
        <begin position="1"/>
        <end position="26"/>
    </location>
</feature>
<organism evidence="2">
    <name type="scientific">Spongospora subterranea</name>
    <dbReference type="NCBI Taxonomy" id="70186"/>
    <lineage>
        <taxon>Eukaryota</taxon>
        <taxon>Sar</taxon>
        <taxon>Rhizaria</taxon>
        <taxon>Endomyxa</taxon>
        <taxon>Phytomyxea</taxon>
        <taxon>Plasmodiophorida</taxon>
        <taxon>Plasmodiophoridae</taxon>
        <taxon>Spongospora</taxon>
    </lineage>
</organism>
<accession>A0A0H5RDM4</accession>
<dbReference type="EMBL" id="HACM01011671">
    <property type="protein sequence ID" value="CRZ12113.1"/>
    <property type="molecule type" value="Transcribed_RNA"/>
</dbReference>
<proteinExistence type="predicted"/>
<evidence type="ECO:0000313" key="2">
    <source>
        <dbReference type="EMBL" id="CRZ12113.1"/>
    </source>
</evidence>
<sequence>MREVNRRPGTALPLSRHSPADPPTSIRHNKIVLSSWDKERFLKIQRQLHLISEGEVLLSTPRDLVQEGVDIPEQEHAEGQDEKQEEIRKKLPVEDLRNPVERNLQRSQTVGRIKNRSAKRHLASCLSGDVPKTLRLSSSVAFLPRHAIRDRRFYRLNKENSWNNIWRIPACRQKYATCESRNQGHNRHTSGLKQVLC</sequence>
<name>A0A0H5RDM4_9EUKA</name>
<protein>
    <submittedName>
        <fullName evidence="2">Uncharacterized protein</fullName>
    </submittedName>
</protein>
<reference evidence="2" key="1">
    <citation type="submission" date="2015-04" db="EMBL/GenBank/DDBJ databases">
        <title>The genome sequence of the plant pathogenic Rhizarian Plasmodiophora brassicae reveals insights in its biotrophic life cycle and the origin of chitin synthesis.</title>
        <authorList>
            <person name="Schwelm A."/>
            <person name="Fogelqvist J."/>
            <person name="Knaust A."/>
            <person name="Julke S."/>
            <person name="Lilja T."/>
            <person name="Dhandapani V."/>
            <person name="Bonilla-Rosso G."/>
            <person name="Karlsson M."/>
            <person name="Shevchenko A."/>
            <person name="Choi S.R."/>
            <person name="Kim H.G."/>
            <person name="Park J.Y."/>
            <person name="Lim Y.P."/>
            <person name="Ludwig-Muller J."/>
            <person name="Dixelius C."/>
        </authorList>
    </citation>
    <scope>NUCLEOTIDE SEQUENCE</scope>
    <source>
        <tissue evidence="2">Potato root galls</tissue>
    </source>
</reference>
<dbReference type="AlphaFoldDB" id="A0A0H5RDM4"/>
<evidence type="ECO:0000256" key="1">
    <source>
        <dbReference type="SAM" id="MobiDB-lite"/>
    </source>
</evidence>